<reference evidence="1 2" key="1">
    <citation type="journal article" date="2012" name="Science">
        <title>The Paleozoic origin of enzymatic lignin decomposition reconstructed from 31 fungal genomes.</title>
        <authorList>
            <person name="Floudas D."/>
            <person name="Binder M."/>
            <person name="Riley R."/>
            <person name="Barry K."/>
            <person name="Blanchette R.A."/>
            <person name="Henrissat B."/>
            <person name="Martinez A.T."/>
            <person name="Otillar R."/>
            <person name="Spatafora J.W."/>
            <person name="Yadav J.S."/>
            <person name="Aerts A."/>
            <person name="Benoit I."/>
            <person name="Boyd A."/>
            <person name="Carlson A."/>
            <person name="Copeland A."/>
            <person name="Coutinho P.M."/>
            <person name="de Vries R.P."/>
            <person name="Ferreira P."/>
            <person name="Findley K."/>
            <person name="Foster B."/>
            <person name="Gaskell J."/>
            <person name="Glotzer D."/>
            <person name="Gorecki P."/>
            <person name="Heitman J."/>
            <person name="Hesse C."/>
            <person name="Hori C."/>
            <person name="Igarashi K."/>
            <person name="Jurgens J.A."/>
            <person name="Kallen N."/>
            <person name="Kersten P."/>
            <person name="Kohler A."/>
            <person name="Kuees U."/>
            <person name="Kumar T.K.A."/>
            <person name="Kuo A."/>
            <person name="LaButti K."/>
            <person name="Larrondo L.F."/>
            <person name="Lindquist E."/>
            <person name="Ling A."/>
            <person name="Lombard V."/>
            <person name="Lucas S."/>
            <person name="Lundell T."/>
            <person name="Martin R."/>
            <person name="McLaughlin D.J."/>
            <person name="Morgenstern I."/>
            <person name="Morin E."/>
            <person name="Murat C."/>
            <person name="Nagy L.G."/>
            <person name="Nolan M."/>
            <person name="Ohm R.A."/>
            <person name="Patyshakuliyeva A."/>
            <person name="Rokas A."/>
            <person name="Ruiz-Duenas F.J."/>
            <person name="Sabat G."/>
            <person name="Salamov A."/>
            <person name="Samejima M."/>
            <person name="Schmutz J."/>
            <person name="Slot J.C."/>
            <person name="St John F."/>
            <person name="Stenlid J."/>
            <person name="Sun H."/>
            <person name="Sun S."/>
            <person name="Syed K."/>
            <person name="Tsang A."/>
            <person name="Wiebenga A."/>
            <person name="Young D."/>
            <person name="Pisabarro A."/>
            <person name="Eastwood D.C."/>
            <person name="Martin F."/>
            <person name="Cullen D."/>
            <person name="Grigoriev I.V."/>
            <person name="Hibbett D.S."/>
        </authorList>
    </citation>
    <scope>NUCLEOTIDE SEQUENCE</scope>
    <source>
        <strain evidence="2">FP-58527</strain>
    </source>
</reference>
<dbReference type="HOGENOM" id="CLU_1525189_0_0_1"/>
<proteinExistence type="predicted"/>
<name>S8DWE0_FOMSC</name>
<dbReference type="AlphaFoldDB" id="S8DWE0"/>
<evidence type="ECO:0000313" key="1">
    <source>
        <dbReference type="EMBL" id="EPS95488.1"/>
    </source>
</evidence>
<dbReference type="Proteomes" id="UP000015241">
    <property type="component" value="Unassembled WGS sequence"/>
</dbReference>
<evidence type="ECO:0000313" key="2">
    <source>
        <dbReference type="Proteomes" id="UP000015241"/>
    </source>
</evidence>
<keyword evidence="2" id="KW-1185">Reference proteome</keyword>
<dbReference type="EMBL" id="KE504206">
    <property type="protein sequence ID" value="EPS95488.1"/>
    <property type="molecule type" value="Genomic_DNA"/>
</dbReference>
<organism evidence="1 2">
    <name type="scientific">Fomitopsis schrenkii</name>
    <name type="common">Brown rot fungus</name>
    <dbReference type="NCBI Taxonomy" id="2126942"/>
    <lineage>
        <taxon>Eukaryota</taxon>
        <taxon>Fungi</taxon>
        <taxon>Dikarya</taxon>
        <taxon>Basidiomycota</taxon>
        <taxon>Agaricomycotina</taxon>
        <taxon>Agaricomycetes</taxon>
        <taxon>Polyporales</taxon>
        <taxon>Fomitopsis</taxon>
    </lineage>
</organism>
<dbReference type="OrthoDB" id="4168609at2759"/>
<gene>
    <name evidence="1" type="ORF">FOMPIDRAFT_1062692</name>
</gene>
<dbReference type="InParanoid" id="S8DWE0"/>
<accession>S8DWE0</accession>
<sequence length="176" mass="19777">MFARIHNAFTAFKPPSAVIVIGDQPSTTSFHCVPEDGYTESLFRSVYPTPSTFNQGRTTEQARERLGTIRAGDDHWVLDFVDKVLRPRVRKLWADAFDKEAALEPRDAKAYKRSDSVDVGRLIDEVLRRAVLEVLSTGEGQEHLDKSARTLPVYVVRVNRSKYGCILEPNLTSIAA</sequence>
<protein>
    <submittedName>
        <fullName evidence="1">Uncharacterized protein</fullName>
    </submittedName>
</protein>